<evidence type="ECO:0000313" key="4">
    <source>
        <dbReference type="Proteomes" id="UP000434052"/>
    </source>
</evidence>
<feature type="domain" description="Mce/MlaD" evidence="2">
    <location>
        <begin position="43"/>
        <end position="116"/>
    </location>
</feature>
<dbReference type="Pfam" id="PF02470">
    <property type="entry name" value="MlaD"/>
    <property type="match status" value="1"/>
</dbReference>
<proteinExistence type="predicted"/>
<reference evidence="3 4" key="1">
    <citation type="submission" date="2018-06" db="EMBL/GenBank/DDBJ databases">
        <title>Complete genome of Desulfovibrio marinus P48SEP.</title>
        <authorList>
            <person name="Crispim J.S."/>
            <person name="Vidigal P.M.P."/>
            <person name="Silva L.C.F."/>
            <person name="Araujo L.C."/>
            <person name="Laguardia C.N."/>
            <person name="Dias R.S."/>
            <person name="Sousa M.P."/>
            <person name="Paula S.O."/>
            <person name="Silva C."/>
        </authorList>
    </citation>
    <scope>NUCLEOTIDE SEQUENCE [LARGE SCALE GENOMIC DNA]</scope>
    <source>
        <strain evidence="3 4">P48SEP</strain>
    </source>
</reference>
<dbReference type="OrthoDB" id="5372112at2"/>
<evidence type="ECO:0000256" key="1">
    <source>
        <dbReference type="SAM" id="Phobius"/>
    </source>
</evidence>
<accession>A0A6P1ZND8</accession>
<feature type="transmembrane region" description="Helical" evidence="1">
    <location>
        <begin position="12"/>
        <end position="38"/>
    </location>
</feature>
<keyword evidence="1" id="KW-1133">Transmembrane helix</keyword>
<dbReference type="RefSeq" id="WP_144234183.1">
    <property type="nucleotide sequence ID" value="NZ_QMIF01000002.1"/>
</dbReference>
<organism evidence="3 4">
    <name type="scientific">Oceanidesulfovibrio marinus</name>
    <dbReference type="NCBI Taxonomy" id="370038"/>
    <lineage>
        <taxon>Bacteria</taxon>
        <taxon>Pseudomonadati</taxon>
        <taxon>Thermodesulfobacteriota</taxon>
        <taxon>Desulfovibrionia</taxon>
        <taxon>Desulfovibrionales</taxon>
        <taxon>Desulfovibrionaceae</taxon>
        <taxon>Oceanidesulfovibrio</taxon>
    </lineage>
</organism>
<keyword evidence="1" id="KW-0812">Transmembrane</keyword>
<gene>
    <name evidence="3" type="ORF">DQK91_04095</name>
</gene>
<dbReference type="PANTHER" id="PTHR33371:SF4">
    <property type="entry name" value="INTERMEMBRANE PHOSPHOLIPID TRANSPORT SYSTEM BINDING PROTEIN MLAD"/>
    <property type="match status" value="1"/>
</dbReference>
<comment type="caution">
    <text evidence="3">The sequence shown here is derived from an EMBL/GenBank/DDBJ whole genome shotgun (WGS) entry which is preliminary data.</text>
</comment>
<dbReference type="InterPro" id="IPR052336">
    <property type="entry name" value="MlaD_Phospholipid_Transporter"/>
</dbReference>
<dbReference type="PANTHER" id="PTHR33371">
    <property type="entry name" value="INTERMEMBRANE PHOSPHOLIPID TRANSPORT SYSTEM BINDING PROTEIN MLAD-RELATED"/>
    <property type="match status" value="1"/>
</dbReference>
<evidence type="ECO:0000259" key="2">
    <source>
        <dbReference type="Pfam" id="PF02470"/>
    </source>
</evidence>
<keyword evidence="1" id="KW-0472">Membrane</keyword>
<sequence length="306" mass="34196">MQSKKQSTYDFLKALFTIVLGLIILGSFVVALGGYWFWENLDTYYARFDNIRDLDTGRTVKYEGLSVGKVTEIRVDSEHPEIIVVGFGIQKDFTLYQGTKASITQKGLVGDNYLLLTLNGDAGGKLEPGATLPTKATPTLNELGATIGEFIEEIRPKFNRVADGLERLVSEQNTENVREVLFKADRLMNQGNELITMLRTEFQGVGPEAKSTLKIASNTLDKGGVVLDNVDKNFALLSRDLRAQIESVSDSINTLSGQLQQSLNVDQPKLERLLDEVYAMARDIRMLSRSLRERPYEVIYPPKPKP</sequence>
<dbReference type="Proteomes" id="UP000434052">
    <property type="component" value="Unassembled WGS sequence"/>
</dbReference>
<dbReference type="AlphaFoldDB" id="A0A6P1ZND8"/>
<dbReference type="EMBL" id="QMIF01000002">
    <property type="protein sequence ID" value="TVM35847.1"/>
    <property type="molecule type" value="Genomic_DNA"/>
</dbReference>
<evidence type="ECO:0000313" key="3">
    <source>
        <dbReference type="EMBL" id="TVM35847.1"/>
    </source>
</evidence>
<dbReference type="InterPro" id="IPR003399">
    <property type="entry name" value="Mce/MlaD"/>
</dbReference>
<name>A0A6P1ZND8_9BACT</name>
<protein>
    <submittedName>
        <fullName evidence="3">MCE family protein</fullName>
    </submittedName>
</protein>